<dbReference type="Gene3D" id="1.10.10.10">
    <property type="entry name" value="Winged helix-like DNA-binding domain superfamily/Winged helix DNA-binding domain"/>
    <property type="match status" value="1"/>
</dbReference>
<dbReference type="Proteomes" id="UP000184241">
    <property type="component" value="Unassembled WGS sequence"/>
</dbReference>
<evidence type="ECO:0000313" key="4">
    <source>
        <dbReference type="Proteomes" id="UP000184241"/>
    </source>
</evidence>
<gene>
    <name evidence="3" type="ORF">SAMN02745941_04005</name>
</gene>
<dbReference type="PANTHER" id="PTHR37478:SF2">
    <property type="entry name" value="UPF0251 PROTEIN TK0562"/>
    <property type="match status" value="1"/>
</dbReference>
<dbReference type="HAMAP" id="MF_00674">
    <property type="entry name" value="UPF0251"/>
    <property type="match status" value="1"/>
</dbReference>
<organism evidence="3 4">
    <name type="scientific">Clostridium intestinale DSM 6191</name>
    <dbReference type="NCBI Taxonomy" id="1121320"/>
    <lineage>
        <taxon>Bacteria</taxon>
        <taxon>Bacillati</taxon>
        <taxon>Bacillota</taxon>
        <taxon>Clostridia</taxon>
        <taxon>Eubacteriales</taxon>
        <taxon>Clostridiaceae</taxon>
        <taxon>Clostridium</taxon>
    </lineage>
</organism>
<evidence type="ECO:0000256" key="2">
    <source>
        <dbReference type="HAMAP-Rule" id="MF_00674"/>
    </source>
</evidence>
<protein>
    <recommendedName>
        <fullName evidence="2">UPF0251 protein SAMN02745941_04005</fullName>
    </recommendedName>
</protein>
<sequence>MVRPTKHRAVEFFPEDDYFAPCKKMKCRAKSEVEEIILKIEELEAMRLKDIENLSQEECAEKMQISRPTFQNIINNARKKVAMALIEGKAIKISGGNYIRKACKYKCFDCGNNYEINCSEDKFNCPNCKSEKVSCIKKMDTCKKCCEETI</sequence>
<dbReference type="AlphaFoldDB" id="A0A1M6C6P3"/>
<reference evidence="3 4" key="1">
    <citation type="submission" date="2016-11" db="EMBL/GenBank/DDBJ databases">
        <authorList>
            <person name="Jaros S."/>
            <person name="Januszkiewicz K."/>
            <person name="Wedrychowicz H."/>
        </authorList>
    </citation>
    <scope>NUCLEOTIDE SEQUENCE [LARGE SCALE GENOMIC DNA]</scope>
    <source>
        <strain evidence="3 4">DSM 6191</strain>
    </source>
</reference>
<proteinExistence type="inferred from homology"/>
<dbReference type="SUPFAM" id="SSF88659">
    <property type="entry name" value="Sigma3 and sigma4 domains of RNA polymerase sigma factors"/>
    <property type="match status" value="1"/>
</dbReference>
<dbReference type="EMBL" id="FQXU01000016">
    <property type="protein sequence ID" value="SHI56727.1"/>
    <property type="molecule type" value="Genomic_DNA"/>
</dbReference>
<dbReference type="PANTHER" id="PTHR37478">
    <property type="match status" value="1"/>
</dbReference>
<evidence type="ECO:0000313" key="3">
    <source>
        <dbReference type="EMBL" id="SHI56727.1"/>
    </source>
</evidence>
<dbReference type="InterPro" id="IPR013324">
    <property type="entry name" value="RNA_pol_sigma_r3/r4-like"/>
</dbReference>
<keyword evidence="3" id="KW-0238">DNA-binding</keyword>
<name>A0A1M6C6P3_9CLOT</name>
<dbReference type="GO" id="GO:0003677">
    <property type="term" value="F:DNA binding"/>
    <property type="evidence" value="ECO:0007669"/>
    <property type="project" value="UniProtKB-KW"/>
</dbReference>
<comment type="similarity">
    <text evidence="1 2">Belongs to the UPF0251 family.</text>
</comment>
<dbReference type="InterPro" id="IPR002852">
    <property type="entry name" value="UPF0251"/>
</dbReference>
<dbReference type="InterPro" id="IPR036388">
    <property type="entry name" value="WH-like_DNA-bd_sf"/>
</dbReference>
<dbReference type="RefSeq" id="WP_073022345.1">
    <property type="nucleotide sequence ID" value="NZ_FQXU01000016.1"/>
</dbReference>
<evidence type="ECO:0000256" key="1">
    <source>
        <dbReference type="ARBA" id="ARBA00009350"/>
    </source>
</evidence>
<dbReference type="Pfam" id="PF02001">
    <property type="entry name" value="DUF134"/>
    <property type="match status" value="1"/>
</dbReference>
<accession>A0A1M6C6P3</accession>